<dbReference type="STRING" id="1037660.A0A066W3D6"/>
<evidence type="ECO:0000256" key="13">
    <source>
        <dbReference type="ARBA" id="ARBA00082232"/>
    </source>
</evidence>
<keyword evidence="6" id="KW-0999">Mitochondrion inner membrane</keyword>
<dbReference type="InterPro" id="IPR002067">
    <property type="entry name" value="MCP"/>
</dbReference>
<evidence type="ECO:0000256" key="6">
    <source>
        <dbReference type="ARBA" id="ARBA00022792"/>
    </source>
</evidence>
<evidence type="ECO:0000256" key="5">
    <source>
        <dbReference type="ARBA" id="ARBA00022737"/>
    </source>
</evidence>
<keyword evidence="9" id="KW-0496">Mitochondrion</keyword>
<comment type="similarity">
    <text evidence="2 15">Belongs to the mitochondrial carrier (TC 2.A.29) family.</text>
</comment>
<evidence type="ECO:0000256" key="2">
    <source>
        <dbReference type="ARBA" id="ARBA00006375"/>
    </source>
</evidence>
<evidence type="ECO:0000256" key="11">
    <source>
        <dbReference type="ARBA" id="ARBA00059916"/>
    </source>
</evidence>
<dbReference type="GO" id="GO:0043490">
    <property type="term" value="P:malate-aspartate shuttle"/>
    <property type="evidence" value="ECO:0007669"/>
    <property type="project" value="TreeGrafter"/>
</dbReference>
<dbReference type="InParanoid" id="A0A066W3D6"/>
<comment type="caution">
    <text evidence="17">The sequence shown here is derived from an EMBL/GenBank/DDBJ whole genome shotgun (WGS) entry which is preliminary data.</text>
</comment>
<name>A0A066W3D6_TILAU</name>
<feature type="repeat" description="Solcar" evidence="14">
    <location>
        <begin position="418"/>
        <end position="506"/>
    </location>
</feature>
<dbReference type="Pfam" id="PF00153">
    <property type="entry name" value="Mito_carr"/>
    <property type="match status" value="3"/>
</dbReference>
<evidence type="ECO:0000256" key="12">
    <source>
        <dbReference type="ARBA" id="ARBA00073787"/>
    </source>
</evidence>
<keyword evidence="4 14" id="KW-0812">Transmembrane</keyword>
<dbReference type="SUPFAM" id="SSF103506">
    <property type="entry name" value="Mitochondrial carrier"/>
    <property type="match status" value="1"/>
</dbReference>
<keyword evidence="18" id="KW-1185">Reference proteome</keyword>
<dbReference type="PANTHER" id="PTHR45678">
    <property type="entry name" value="MITOCHONDRIAL 2-OXODICARBOXYLATE CARRIER 1-RELATED"/>
    <property type="match status" value="1"/>
</dbReference>
<evidence type="ECO:0000256" key="1">
    <source>
        <dbReference type="ARBA" id="ARBA00004448"/>
    </source>
</evidence>
<evidence type="ECO:0000256" key="3">
    <source>
        <dbReference type="ARBA" id="ARBA00022448"/>
    </source>
</evidence>
<keyword evidence="3 15" id="KW-0813">Transport</keyword>
<dbReference type="GO" id="GO:0005743">
    <property type="term" value="C:mitochondrial inner membrane"/>
    <property type="evidence" value="ECO:0007669"/>
    <property type="project" value="UniProtKB-SubCell"/>
</dbReference>
<evidence type="ECO:0000256" key="16">
    <source>
        <dbReference type="SAM" id="MobiDB-lite"/>
    </source>
</evidence>
<evidence type="ECO:0000256" key="8">
    <source>
        <dbReference type="ARBA" id="ARBA00022989"/>
    </source>
</evidence>
<dbReference type="RefSeq" id="XP_013244118.1">
    <property type="nucleotide sequence ID" value="XM_013388664.1"/>
</dbReference>
<protein>
    <recommendedName>
        <fullName evidence="12">Mitochondrial aspartate-glutamate transporter AGC1</fullName>
    </recommendedName>
    <alternativeName>
        <fullName evidence="13">Aspartate-glutamate carrier 1</fullName>
    </alternativeName>
</protein>
<gene>
    <name evidence="17" type="ORF">K437DRAFT_293906</name>
</gene>
<evidence type="ECO:0000256" key="9">
    <source>
        <dbReference type="ARBA" id="ARBA00023128"/>
    </source>
</evidence>
<feature type="region of interest" description="Disordered" evidence="16">
    <location>
        <begin position="14"/>
        <end position="53"/>
    </location>
</feature>
<evidence type="ECO:0000256" key="15">
    <source>
        <dbReference type="RuleBase" id="RU000488"/>
    </source>
</evidence>
<dbReference type="OrthoDB" id="2161at2759"/>
<evidence type="ECO:0000256" key="7">
    <source>
        <dbReference type="ARBA" id="ARBA00022837"/>
    </source>
</evidence>
<feature type="region of interest" description="Disordered" evidence="16">
    <location>
        <begin position="123"/>
        <end position="156"/>
    </location>
</feature>
<dbReference type="GO" id="GO:0015183">
    <property type="term" value="F:L-aspartate transmembrane transporter activity"/>
    <property type="evidence" value="ECO:0007669"/>
    <property type="project" value="TreeGrafter"/>
</dbReference>
<dbReference type="PRINTS" id="PR00926">
    <property type="entry name" value="MITOCARRIER"/>
</dbReference>
<feature type="compositionally biased region" description="Acidic residues" evidence="16">
    <location>
        <begin position="133"/>
        <end position="150"/>
    </location>
</feature>
<dbReference type="OMA" id="LEMHEDF"/>
<evidence type="ECO:0000313" key="17">
    <source>
        <dbReference type="EMBL" id="KDN48462.1"/>
    </source>
</evidence>
<proteinExistence type="inferred from homology"/>
<dbReference type="Proteomes" id="UP000027361">
    <property type="component" value="Unassembled WGS sequence"/>
</dbReference>
<comment type="subcellular location">
    <subcellularLocation>
        <location evidence="1">Mitochondrion inner membrane</location>
        <topology evidence="1">Multi-pass membrane protein</topology>
    </subcellularLocation>
</comment>
<keyword evidence="8" id="KW-1133">Transmembrane helix</keyword>
<feature type="repeat" description="Solcar" evidence="14">
    <location>
        <begin position="318"/>
        <end position="407"/>
    </location>
</feature>
<organism evidence="17 18">
    <name type="scientific">Tilletiaria anomala (strain ATCC 24038 / CBS 436.72 / UBC 951)</name>
    <dbReference type="NCBI Taxonomy" id="1037660"/>
    <lineage>
        <taxon>Eukaryota</taxon>
        <taxon>Fungi</taxon>
        <taxon>Dikarya</taxon>
        <taxon>Basidiomycota</taxon>
        <taxon>Ustilaginomycotina</taxon>
        <taxon>Exobasidiomycetes</taxon>
        <taxon>Georgefischeriales</taxon>
        <taxon>Tilletiariaceae</taxon>
        <taxon>Tilletiaria</taxon>
    </lineage>
</organism>
<accession>A0A066W3D6</accession>
<evidence type="ECO:0000313" key="18">
    <source>
        <dbReference type="Proteomes" id="UP000027361"/>
    </source>
</evidence>
<dbReference type="GO" id="GO:0005313">
    <property type="term" value="F:L-glutamate transmembrane transporter activity"/>
    <property type="evidence" value="ECO:0007669"/>
    <property type="project" value="TreeGrafter"/>
</dbReference>
<dbReference type="InterPro" id="IPR023395">
    <property type="entry name" value="MCP_dom_sf"/>
</dbReference>
<dbReference type="AlphaFoldDB" id="A0A066W3D6"/>
<evidence type="ECO:0000256" key="10">
    <source>
        <dbReference type="ARBA" id="ARBA00023136"/>
    </source>
</evidence>
<dbReference type="PANTHER" id="PTHR45678:SF9">
    <property type="entry name" value="CALCIUM-BINDING MITOCHONDRIAL CARRIER PROTEIN ARALAR1"/>
    <property type="match status" value="1"/>
</dbReference>
<keyword evidence="7" id="KW-0106">Calcium</keyword>
<dbReference type="InterPro" id="IPR051028">
    <property type="entry name" value="Mito_Solute_Carrier"/>
</dbReference>
<reference evidence="17 18" key="1">
    <citation type="submission" date="2014-05" db="EMBL/GenBank/DDBJ databases">
        <title>Draft genome sequence of a rare smut relative, Tilletiaria anomala UBC 951.</title>
        <authorList>
            <consortium name="DOE Joint Genome Institute"/>
            <person name="Toome M."/>
            <person name="Kuo A."/>
            <person name="Henrissat B."/>
            <person name="Lipzen A."/>
            <person name="Tritt A."/>
            <person name="Yoshinaga Y."/>
            <person name="Zane M."/>
            <person name="Barry K."/>
            <person name="Grigoriev I.V."/>
            <person name="Spatafora J.W."/>
            <person name="Aimea M.C."/>
        </authorList>
    </citation>
    <scope>NUCLEOTIDE SEQUENCE [LARGE SCALE GENOMIC DNA]</scope>
    <source>
        <strain evidence="17 18">UBC 951</strain>
    </source>
</reference>
<comment type="function">
    <text evidence="11">Calcium-dependent mitochondrial aspartate and glutamate carrier. Transport of glutamate in mitochondria is required for mitochondrial transamination reactions and ornithine synthesis. Plays also a role in malate-aspartate NADH shuttle, which is critical for growth on acetate and fatty acids.</text>
</comment>
<dbReference type="EMBL" id="JMSN01000025">
    <property type="protein sequence ID" value="KDN48462.1"/>
    <property type="molecule type" value="Genomic_DNA"/>
</dbReference>
<dbReference type="HOGENOM" id="CLU_559131_0_0_1"/>
<dbReference type="Gene3D" id="1.50.40.10">
    <property type="entry name" value="Mitochondrial carrier domain"/>
    <property type="match status" value="1"/>
</dbReference>
<dbReference type="PROSITE" id="PS50920">
    <property type="entry name" value="SOLCAR"/>
    <property type="match status" value="3"/>
</dbReference>
<keyword evidence="5" id="KW-0677">Repeat</keyword>
<evidence type="ECO:0000256" key="4">
    <source>
        <dbReference type="ARBA" id="ARBA00022692"/>
    </source>
</evidence>
<sequence length="563" mass="61163">MASLLPSFLRPQPVECEASTSGSSHSTVSQHQQQQQQQATLAQQQFHPIPHLPGEGRFLVTAKVYSRPNADPAFQRHLQQFRREVEFSSPGLLSYTTSVVRGKNGDEENLVCHELFISDDLERHEGGRLAPQAEDDEEEEDEDEEAEAELGGDRSTIVKALPDAGKAAVDKLASATQAAQDKAAETAAAVGATSKEQAAEAGRTKKKGKKASFVQDLAHSAYNFGLGGIAGSIGATLVYPIDLVKTRMQNQRSAVVGEPLMYKNSIDCVRKVFANEGFIGFYRGLGPQLIGVAPEKAIKLTVNDLLRAKARDPQTGAISLPWELLAGGAAGGCQVVFTNPLEIVKIRLQVAGELARQEGGDKVARGAIHIVRQLGLVGLYKGACACLLRDIPFSAIYFPAYAHLKKDTFHEGKNGKKLGFGEMLASAAIAGMPAAFLTTPADVIKTRLQVEARKGQSTYKGITDCFRQIMAQEGPRAFFKGSMARVLRSSPQFGATLVAYEYLQKFLPYPFDSSQHKIAPHNTRPWEDPAREHARRAIRLLLEMHEDFGSKSAPKGFKEPASN</sequence>
<evidence type="ECO:0000256" key="14">
    <source>
        <dbReference type="PROSITE-ProRule" id="PRU00282"/>
    </source>
</evidence>
<keyword evidence="10 14" id="KW-0472">Membrane</keyword>
<dbReference type="InterPro" id="IPR018108">
    <property type="entry name" value="MCP_transmembrane"/>
</dbReference>
<feature type="repeat" description="Solcar" evidence="14">
    <location>
        <begin position="218"/>
        <end position="309"/>
    </location>
</feature>
<dbReference type="FunFam" id="1.50.40.10:FF:000004">
    <property type="entry name" value="Calcium-binding mitochondrial carrier protein Aralar1"/>
    <property type="match status" value="1"/>
</dbReference>
<dbReference type="GeneID" id="25267179"/>
<feature type="compositionally biased region" description="Low complexity" evidence="16">
    <location>
        <begin position="18"/>
        <end position="47"/>
    </location>
</feature>